<dbReference type="InterPro" id="IPR042526">
    <property type="entry name" value="Atg5_HR"/>
</dbReference>
<evidence type="ECO:0000256" key="7">
    <source>
        <dbReference type="SAM" id="MobiDB-lite"/>
    </source>
</evidence>
<comment type="subcellular location">
    <subcellularLocation>
        <location evidence="1 6">Preautophagosomal structure membrane</location>
        <topology evidence="1 6">Peripheral membrane protein</topology>
    </subcellularLocation>
</comment>
<dbReference type="GeneID" id="41961159"/>
<feature type="region of interest" description="Disordered" evidence="7">
    <location>
        <begin position="1"/>
        <end position="65"/>
    </location>
</feature>
<sequence length="321" mass="34366">MASPRRSEADPASPVPGPGSGPPSPPHPGPDPAWQISRITSATAASQSPPPPRQRTTEPPTTASIPRTLWRLTIPLYITHPSLPNTPFITSLPRVSYLSLLLPRIRAFLPPSTPVPTSFHHEGIALRALPLGLLVDLYQPALPWRLTVQEGDDWHVGDTFLNGVKEADFVRNGHAKQIMGMSKADTTALWNAVRDADYPAWARINARLLNPSTPIKHVPLRIYIPSSGGGNGGAGTGGAPPAGSFRVMQTLVPPKMANRTPQTLGPTLRDLLPALFPSSRDPVLANVVLHGAPVPFSAPLEGLMREAAYPDGWLCLTVVPL</sequence>
<protein>
    <recommendedName>
        <fullName evidence="6">Autophagy protein 5</fullName>
    </recommendedName>
</protein>
<dbReference type="KEGG" id="pgri:PgNI_06224"/>
<dbReference type="AlphaFoldDB" id="A0A6P8B6Y4"/>
<dbReference type="GO" id="GO:0061908">
    <property type="term" value="C:phagophore"/>
    <property type="evidence" value="ECO:0007669"/>
    <property type="project" value="TreeGrafter"/>
</dbReference>
<evidence type="ECO:0000256" key="3">
    <source>
        <dbReference type="ARBA" id="ARBA00022499"/>
    </source>
</evidence>
<reference evidence="11 12" key="1">
    <citation type="journal article" date="2019" name="Mol. Biol. Evol.">
        <title>Blast fungal genomes show frequent chromosomal changes, gene gains and losses, and effector gene turnover.</title>
        <authorList>
            <person name="Gomez Luciano L.B."/>
            <person name="Jason Tsai I."/>
            <person name="Chuma I."/>
            <person name="Tosa Y."/>
            <person name="Chen Y.H."/>
            <person name="Li J.Y."/>
            <person name="Li M.Y."/>
            <person name="Jade Lu M.Y."/>
            <person name="Nakayashiki H."/>
            <person name="Li W.H."/>
        </authorList>
    </citation>
    <scope>NUCLEOTIDE SEQUENCE [LARGE SCALE GENOMIC DNA]</scope>
    <source>
        <strain evidence="11 12">NI907</strain>
    </source>
</reference>
<dbReference type="Gene3D" id="3.10.20.620">
    <property type="match status" value="1"/>
</dbReference>
<accession>A0A6P8B6Y4</accession>
<comment type="subunit">
    <text evidence="6">Conjugated with ATG12.</text>
</comment>
<dbReference type="PANTHER" id="PTHR13040">
    <property type="entry name" value="AUTOPHAGY PROTEIN 5"/>
    <property type="match status" value="1"/>
</dbReference>
<proteinExistence type="inferred from homology"/>
<evidence type="ECO:0000259" key="10">
    <source>
        <dbReference type="Pfam" id="PF20638"/>
    </source>
</evidence>
<dbReference type="Pfam" id="PF20638">
    <property type="entry name" value="ATG5_UblA"/>
    <property type="match status" value="1"/>
</dbReference>
<evidence type="ECO:0000313" key="11">
    <source>
        <dbReference type="Proteomes" id="UP000515153"/>
    </source>
</evidence>
<dbReference type="Pfam" id="PF04106">
    <property type="entry name" value="ATG5_UblB"/>
    <property type="match status" value="1"/>
</dbReference>
<evidence type="ECO:0000259" key="9">
    <source>
        <dbReference type="Pfam" id="PF20637"/>
    </source>
</evidence>
<evidence type="ECO:0000256" key="1">
    <source>
        <dbReference type="ARBA" id="ARBA00004623"/>
    </source>
</evidence>
<dbReference type="InterPro" id="IPR048939">
    <property type="entry name" value="ATG5_UblA"/>
</dbReference>
<dbReference type="Proteomes" id="UP000515153">
    <property type="component" value="Chromosome I"/>
</dbReference>
<evidence type="ECO:0000259" key="8">
    <source>
        <dbReference type="Pfam" id="PF04106"/>
    </source>
</evidence>
<dbReference type="GO" id="GO:0034274">
    <property type="term" value="C:Atg12-Atg5-Atg16 complex"/>
    <property type="evidence" value="ECO:0007669"/>
    <property type="project" value="TreeGrafter"/>
</dbReference>
<dbReference type="GO" id="GO:0044233">
    <property type="term" value="C:mitochondria-associated endoplasmic reticulum membrane contact site"/>
    <property type="evidence" value="ECO:0007669"/>
    <property type="project" value="TreeGrafter"/>
</dbReference>
<reference evidence="12" key="3">
    <citation type="submission" date="2025-08" db="UniProtKB">
        <authorList>
            <consortium name="RefSeq"/>
        </authorList>
    </citation>
    <scope>IDENTIFICATION</scope>
    <source>
        <strain evidence="12">NI907</strain>
    </source>
</reference>
<feature type="domain" description="Autophagy protein ATG5 UblB" evidence="8">
    <location>
        <begin position="217"/>
        <end position="318"/>
    </location>
</feature>
<dbReference type="Pfam" id="PF20637">
    <property type="entry name" value="ATG5_HBR"/>
    <property type="match status" value="1"/>
</dbReference>
<dbReference type="GO" id="GO:0006995">
    <property type="term" value="P:cellular response to nitrogen starvation"/>
    <property type="evidence" value="ECO:0007669"/>
    <property type="project" value="TreeGrafter"/>
</dbReference>
<evidence type="ECO:0000256" key="4">
    <source>
        <dbReference type="ARBA" id="ARBA00022843"/>
    </source>
</evidence>
<dbReference type="Gene3D" id="1.10.246.190">
    <property type="entry name" value="Autophagy protein Apg5, helix rich domain"/>
    <property type="match status" value="1"/>
</dbReference>
<evidence type="ECO:0000256" key="5">
    <source>
        <dbReference type="ARBA" id="ARBA00023006"/>
    </source>
</evidence>
<feature type="domain" description="Autophagy protein ATG5 UblA" evidence="10">
    <location>
        <begin position="85"/>
        <end position="149"/>
    </location>
</feature>
<dbReference type="InterPro" id="IPR048940">
    <property type="entry name" value="ATG5_HBR"/>
</dbReference>
<organism evidence="11 12">
    <name type="scientific">Pyricularia grisea</name>
    <name type="common">Crabgrass-specific blast fungus</name>
    <name type="synonym">Magnaporthe grisea</name>
    <dbReference type="NCBI Taxonomy" id="148305"/>
    <lineage>
        <taxon>Eukaryota</taxon>
        <taxon>Fungi</taxon>
        <taxon>Dikarya</taxon>
        <taxon>Ascomycota</taxon>
        <taxon>Pezizomycotina</taxon>
        <taxon>Sordariomycetes</taxon>
        <taxon>Sordariomycetidae</taxon>
        <taxon>Magnaporthales</taxon>
        <taxon>Pyriculariaceae</taxon>
        <taxon>Pyricularia</taxon>
    </lineage>
</organism>
<keyword evidence="11" id="KW-1185">Reference proteome</keyword>
<feature type="domain" description="Autophagy protein ATG5 alpha-helical bundle region" evidence="9">
    <location>
        <begin position="158"/>
        <end position="210"/>
    </location>
</feature>
<dbReference type="GO" id="GO:0005776">
    <property type="term" value="C:autophagosome"/>
    <property type="evidence" value="ECO:0007669"/>
    <property type="project" value="TreeGrafter"/>
</dbReference>
<dbReference type="GO" id="GO:0019776">
    <property type="term" value="F:Atg8-family ligase activity"/>
    <property type="evidence" value="ECO:0007669"/>
    <property type="project" value="TreeGrafter"/>
</dbReference>
<dbReference type="InterPro" id="IPR048318">
    <property type="entry name" value="ATG5_UblB"/>
</dbReference>
<keyword evidence="3 6" id="KW-1017">Isopeptide bond</keyword>
<keyword evidence="5 6" id="KW-0072">Autophagy</keyword>
<keyword evidence="4 6" id="KW-0832">Ubl conjugation</keyword>
<evidence type="ECO:0000256" key="2">
    <source>
        <dbReference type="ARBA" id="ARBA00006910"/>
    </source>
</evidence>
<keyword evidence="6" id="KW-0472">Membrane</keyword>
<evidence type="ECO:0000313" key="12">
    <source>
        <dbReference type="RefSeq" id="XP_030982966.1"/>
    </source>
</evidence>
<dbReference type="PANTHER" id="PTHR13040:SF2">
    <property type="entry name" value="AUTOPHAGY PROTEIN 5"/>
    <property type="match status" value="1"/>
</dbReference>
<keyword evidence="6" id="KW-0813">Transport</keyword>
<comment type="function">
    <text evidence="6">Involved in cytoplasm to vacuole transport (Cvt) and autophagic vesicle formation.</text>
</comment>
<comment type="similarity">
    <text evidence="2 6">Belongs to the ATG5 family.</text>
</comment>
<dbReference type="InterPro" id="IPR042527">
    <property type="entry name" value="Atg5_UblA_dom_sf"/>
</dbReference>
<dbReference type="GO" id="GO:0034727">
    <property type="term" value="P:piecemeal microautophagy of the nucleus"/>
    <property type="evidence" value="ECO:0007669"/>
    <property type="project" value="TreeGrafter"/>
</dbReference>
<feature type="compositionally biased region" description="Pro residues" evidence="7">
    <location>
        <begin position="13"/>
        <end position="31"/>
    </location>
</feature>
<dbReference type="GO" id="GO:0000422">
    <property type="term" value="P:autophagy of mitochondrion"/>
    <property type="evidence" value="ECO:0007669"/>
    <property type="project" value="TreeGrafter"/>
</dbReference>
<evidence type="ECO:0000256" key="6">
    <source>
        <dbReference type="RuleBase" id="RU361202"/>
    </source>
</evidence>
<dbReference type="InterPro" id="IPR007239">
    <property type="entry name" value="Atg5"/>
</dbReference>
<dbReference type="Gene3D" id="3.10.20.90">
    <property type="entry name" value="Phosphatidylinositol 3-kinase Catalytic Subunit, Chain A, domain 1"/>
    <property type="match status" value="1"/>
</dbReference>
<reference evidence="12" key="2">
    <citation type="submission" date="2019-10" db="EMBL/GenBank/DDBJ databases">
        <authorList>
            <consortium name="NCBI Genome Project"/>
        </authorList>
    </citation>
    <scope>NUCLEOTIDE SEQUENCE</scope>
    <source>
        <strain evidence="12">NI907</strain>
    </source>
</reference>
<dbReference type="RefSeq" id="XP_030982966.1">
    <property type="nucleotide sequence ID" value="XM_031126250.1"/>
</dbReference>
<gene>
    <name evidence="12" type="ORF">PgNI_06224</name>
</gene>
<dbReference type="GO" id="GO:0034045">
    <property type="term" value="C:phagophore assembly site membrane"/>
    <property type="evidence" value="ECO:0007669"/>
    <property type="project" value="UniProtKB-SubCell"/>
</dbReference>
<name>A0A6P8B6Y4_PYRGI</name>